<evidence type="ECO:0000259" key="2">
    <source>
        <dbReference type="Pfam" id="PF03795"/>
    </source>
</evidence>
<dbReference type="Pfam" id="PF03795">
    <property type="entry name" value="YCII"/>
    <property type="match status" value="1"/>
</dbReference>
<dbReference type="Gene3D" id="3.30.70.1060">
    <property type="entry name" value="Dimeric alpha+beta barrel"/>
    <property type="match status" value="1"/>
</dbReference>
<reference evidence="3 4" key="1">
    <citation type="submission" date="2020-08" db="EMBL/GenBank/DDBJ databases">
        <title>Genomic Encyclopedia of Type Strains, Phase IV (KMG-IV): sequencing the most valuable type-strain genomes for metagenomic binning, comparative biology and taxonomic classification.</title>
        <authorList>
            <person name="Goeker M."/>
        </authorList>
    </citation>
    <scope>NUCLEOTIDE SEQUENCE [LARGE SCALE GENOMIC DNA]</scope>
    <source>
        <strain evidence="3 4">DSM 29007</strain>
    </source>
</reference>
<dbReference type="SUPFAM" id="SSF54909">
    <property type="entry name" value="Dimeric alpha+beta barrel"/>
    <property type="match status" value="1"/>
</dbReference>
<dbReference type="AlphaFoldDB" id="A0A841GME1"/>
<keyword evidence="4" id="KW-1185">Reference proteome</keyword>
<evidence type="ECO:0000256" key="1">
    <source>
        <dbReference type="ARBA" id="ARBA00007689"/>
    </source>
</evidence>
<evidence type="ECO:0000313" key="3">
    <source>
        <dbReference type="EMBL" id="MBB6069787.1"/>
    </source>
</evidence>
<dbReference type="RefSeq" id="WP_170036080.1">
    <property type="nucleotide sequence ID" value="NZ_JABDTL010000002.1"/>
</dbReference>
<sequence length="110" mass="11747">MKYLVLAYGAEADWKELTADQQAELLKQDDVLRERGALIGAVHNEPTTVTAPDGTLTVTPGTFASPRVPLAGFAIIEAADLDEAVRLIADTPCVRAKGAVELRPMMAVND</sequence>
<dbReference type="EMBL" id="JACHIA010000003">
    <property type="protein sequence ID" value="MBB6069787.1"/>
    <property type="molecule type" value="Genomic_DNA"/>
</dbReference>
<accession>A0A841GME1</accession>
<dbReference type="InterPro" id="IPR005545">
    <property type="entry name" value="YCII"/>
</dbReference>
<feature type="domain" description="YCII-related" evidence="2">
    <location>
        <begin position="1"/>
        <end position="106"/>
    </location>
</feature>
<protein>
    <recommendedName>
        <fullName evidence="2">YCII-related domain-containing protein</fullName>
    </recommendedName>
</protein>
<gene>
    <name evidence="3" type="ORF">HNQ61_001404</name>
</gene>
<dbReference type="Proteomes" id="UP000582837">
    <property type="component" value="Unassembled WGS sequence"/>
</dbReference>
<comment type="similarity">
    <text evidence="1">Belongs to the YciI family.</text>
</comment>
<comment type="caution">
    <text evidence="3">The sequence shown here is derived from an EMBL/GenBank/DDBJ whole genome shotgun (WGS) entry which is preliminary data.</text>
</comment>
<dbReference type="InterPro" id="IPR011008">
    <property type="entry name" value="Dimeric_a/b-barrel"/>
</dbReference>
<organism evidence="3 4">
    <name type="scientific">Longimicrobium terrae</name>
    <dbReference type="NCBI Taxonomy" id="1639882"/>
    <lineage>
        <taxon>Bacteria</taxon>
        <taxon>Pseudomonadati</taxon>
        <taxon>Gemmatimonadota</taxon>
        <taxon>Longimicrobiia</taxon>
        <taxon>Longimicrobiales</taxon>
        <taxon>Longimicrobiaceae</taxon>
        <taxon>Longimicrobium</taxon>
    </lineage>
</organism>
<proteinExistence type="inferred from homology"/>
<name>A0A841GME1_9BACT</name>
<evidence type="ECO:0000313" key="4">
    <source>
        <dbReference type="Proteomes" id="UP000582837"/>
    </source>
</evidence>